<proteinExistence type="predicted"/>
<dbReference type="InterPro" id="IPR004675">
    <property type="entry name" value="AhpD_core"/>
</dbReference>
<dbReference type="Proteomes" id="UP000699865">
    <property type="component" value="Unassembled WGS sequence"/>
</dbReference>
<organism evidence="2 3">
    <name type="scientific">Rahnella perminowiae</name>
    <dbReference type="NCBI Taxonomy" id="2816244"/>
    <lineage>
        <taxon>Bacteria</taxon>
        <taxon>Pseudomonadati</taxon>
        <taxon>Pseudomonadota</taxon>
        <taxon>Gammaproteobacteria</taxon>
        <taxon>Enterobacterales</taxon>
        <taxon>Yersiniaceae</taxon>
        <taxon>Rahnella</taxon>
    </lineage>
</organism>
<dbReference type="NCBIfam" id="TIGR00778">
    <property type="entry name" value="ahpD_dom"/>
    <property type="match status" value="1"/>
</dbReference>
<keyword evidence="3" id="KW-1185">Reference proteome</keyword>
<comment type="caution">
    <text evidence="2">The sequence shown here is derived from an EMBL/GenBank/DDBJ whole genome shotgun (WGS) entry which is preliminary data.</text>
</comment>
<gene>
    <name evidence="2" type="ORF">J1786_07055</name>
</gene>
<dbReference type="RefSeq" id="WP_217137948.1">
    <property type="nucleotide sequence ID" value="NZ_JAFMOU010000064.1"/>
</dbReference>
<evidence type="ECO:0000259" key="1">
    <source>
        <dbReference type="Pfam" id="PF02627"/>
    </source>
</evidence>
<name>A0ABS6KYR7_9GAMM</name>
<protein>
    <submittedName>
        <fullName evidence="2">Carboxymuconolactone decarboxylase family protein</fullName>
    </submittedName>
</protein>
<reference evidence="2 3" key="1">
    <citation type="submission" date="2021-03" db="EMBL/GenBank/DDBJ databases">
        <title>Five novel Rahnella species.</title>
        <authorList>
            <person name="Brady C."/>
            <person name="Asselin J."/>
            <person name="Beer S."/>
            <person name="Bruberg M.B."/>
            <person name="Crampton B."/>
            <person name="Venter S."/>
            <person name="Arnold D."/>
            <person name="Denman S."/>
        </authorList>
    </citation>
    <scope>NUCLEOTIDE SEQUENCE [LARGE SCALE GENOMIC DNA]</scope>
    <source>
        <strain evidence="2 3">L72c</strain>
    </source>
</reference>
<feature type="domain" description="Carboxymuconolactone decarboxylase-like" evidence="1">
    <location>
        <begin position="14"/>
        <end position="93"/>
    </location>
</feature>
<accession>A0ABS6KYR7</accession>
<dbReference type="Pfam" id="PF02627">
    <property type="entry name" value="CMD"/>
    <property type="match status" value="1"/>
</dbReference>
<sequence length="159" mass="17851">MSSRVNHFKTIPALAKTLGEASMTLGKASLDKKIKYLVDIRASQLNHCAFCLDMHVKEAKLHGERELRLYHVAIWRESPLFSAKEKAALALTEALTRLGEQGVSEALYSELREHFSEVEISELTFSIALINAWNRLQILSQMVPGTLDSAYGLDRAELH</sequence>
<dbReference type="PANTHER" id="PTHR34846:SF10">
    <property type="entry name" value="CYTOPLASMIC PROTEIN"/>
    <property type="match status" value="1"/>
</dbReference>
<evidence type="ECO:0000313" key="2">
    <source>
        <dbReference type="EMBL" id="MBU9834573.1"/>
    </source>
</evidence>
<dbReference type="PANTHER" id="PTHR34846">
    <property type="entry name" value="4-CARBOXYMUCONOLACTONE DECARBOXYLASE FAMILY PROTEIN (AFU_ORTHOLOGUE AFUA_6G11590)"/>
    <property type="match status" value="1"/>
</dbReference>
<evidence type="ECO:0000313" key="3">
    <source>
        <dbReference type="Proteomes" id="UP000699865"/>
    </source>
</evidence>
<dbReference type="EMBL" id="JAFMOU010000064">
    <property type="protein sequence ID" value="MBU9834573.1"/>
    <property type="molecule type" value="Genomic_DNA"/>
</dbReference>
<dbReference type="InterPro" id="IPR003779">
    <property type="entry name" value="CMD-like"/>
</dbReference>